<evidence type="ECO:0000313" key="4">
    <source>
        <dbReference type="EMBL" id="MBK1814028.1"/>
    </source>
</evidence>
<organism evidence="4 5">
    <name type="scientific">Luteolibacter yonseiensis</name>
    <dbReference type="NCBI Taxonomy" id="1144680"/>
    <lineage>
        <taxon>Bacteria</taxon>
        <taxon>Pseudomonadati</taxon>
        <taxon>Verrucomicrobiota</taxon>
        <taxon>Verrucomicrobiia</taxon>
        <taxon>Verrucomicrobiales</taxon>
        <taxon>Verrucomicrobiaceae</taxon>
        <taxon>Luteolibacter</taxon>
    </lineage>
</organism>
<evidence type="ECO:0000259" key="3">
    <source>
        <dbReference type="PROSITE" id="PS50234"/>
    </source>
</evidence>
<evidence type="ECO:0000313" key="5">
    <source>
        <dbReference type="Proteomes" id="UP000600139"/>
    </source>
</evidence>
<accession>A0A934V8E4</accession>
<evidence type="ECO:0000256" key="1">
    <source>
        <dbReference type="ARBA" id="ARBA00004239"/>
    </source>
</evidence>
<dbReference type="InterPro" id="IPR002035">
    <property type="entry name" value="VWF_A"/>
</dbReference>
<comment type="subcellular location">
    <subcellularLocation>
        <location evidence="1">Secreted</location>
        <location evidence="1">Extracellular space</location>
    </subcellularLocation>
</comment>
<dbReference type="Proteomes" id="UP000600139">
    <property type="component" value="Unassembled WGS sequence"/>
</dbReference>
<feature type="region of interest" description="Disordered" evidence="2">
    <location>
        <begin position="1"/>
        <end position="24"/>
    </location>
</feature>
<dbReference type="Gene3D" id="2.60.40.10">
    <property type="entry name" value="Immunoglobulins"/>
    <property type="match status" value="1"/>
</dbReference>
<reference evidence="4" key="1">
    <citation type="submission" date="2021-01" db="EMBL/GenBank/DDBJ databases">
        <title>Modified the classification status of verrucomicrobia.</title>
        <authorList>
            <person name="Feng X."/>
        </authorList>
    </citation>
    <scope>NUCLEOTIDE SEQUENCE</scope>
    <source>
        <strain evidence="4">JCM 18052</strain>
    </source>
</reference>
<dbReference type="SUPFAM" id="SSF53300">
    <property type="entry name" value="vWA-like"/>
    <property type="match status" value="1"/>
</dbReference>
<dbReference type="AlphaFoldDB" id="A0A934V8E4"/>
<dbReference type="RefSeq" id="WP_200348994.1">
    <property type="nucleotide sequence ID" value="NZ_BAABHZ010000005.1"/>
</dbReference>
<sequence>MIGKNFFPSFRRPRGHRERTGPAKGLHTTGRILAILLASVSLSHAADPPWWTRAEDYTDIIDPSASHAVSENYAPVNVGQLKNVALKARQYLQTYLPGGPGDEVDTLVDGFYSTTESEDNYAPANLGQVKAVAKPFYDRLKAAGYDTRQNLINQGYPSGWTSDYPWLPTTPVAENYAAANLGQLKAVFSFDIWGRIFFGPHEEFIPANGYETFFVKGTDATGTAIDLSGTTWSLSGGGTISPGGQYGYFTSNGATGTFTVTATSGPHSAQTSVTVYTPVLTTLTATTDTPVIPPSGSTYVQAYGYDQHEHSFDIYSGTTWSVSGGGTITPYGDSASFTSNGTLGTFTITATHGAKVATTTVTVAARVLDRLEIDQSPATLLVPAAGTQLPFTVSYYDQFGSTIAPSAVTWSVSGGGTINTGTGLFTSNATPGTYTVTVASGSISHSTDLTVITSLPALTGLAAEGRYQRVVLTWDAFGLEWGTSFDHYNIYRSTSATGPFTDVGDNLNRTPYGAVDRGLTNGTTYWYYVTVVLKDNWGHKVESAPSDIVSATPIDLPVIGPMDVAFVLDNTGSMSGAINNIRAELQDIIGDIDVSSGHNYRLALVTPDTEGSNKRVLFASLNGTAFTTALNAITAGGGGGTPESTDVCLKHILNVSNGFSTPFRSTATKVVILITDALPSGGNDVFVEDETLTNVASDEYQAHQLALQAQTLGVRIGAVAVQDGAIPEPFYRIMHDYYAAITAPPGKDPIYHEVPSDGTGAAAAVLDVIEQGAP</sequence>
<dbReference type="Gene3D" id="3.40.50.410">
    <property type="entry name" value="von Willebrand factor, type A domain"/>
    <property type="match status" value="1"/>
</dbReference>
<dbReference type="InterPro" id="IPR013783">
    <property type="entry name" value="Ig-like_fold"/>
</dbReference>
<keyword evidence="5" id="KW-1185">Reference proteome</keyword>
<protein>
    <submittedName>
        <fullName evidence="4">VWA domain-containing protein</fullName>
    </submittedName>
</protein>
<dbReference type="InterPro" id="IPR003961">
    <property type="entry name" value="FN3_dom"/>
</dbReference>
<dbReference type="GO" id="GO:0005576">
    <property type="term" value="C:extracellular region"/>
    <property type="evidence" value="ECO:0007669"/>
    <property type="project" value="UniProtKB-SubCell"/>
</dbReference>
<dbReference type="CDD" id="cd00198">
    <property type="entry name" value="vWFA"/>
    <property type="match status" value="1"/>
</dbReference>
<dbReference type="Gene3D" id="2.60.40.1080">
    <property type="match status" value="1"/>
</dbReference>
<dbReference type="Pfam" id="PF00092">
    <property type="entry name" value="VWA"/>
    <property type="match status" value="1"/>
</dbReference>
<dbReference type="InterPro" id="IPR036465">
    <property type="entry name" value="vWFA_dom_sf"/>
</dbReference>
<dbReference type="CDD" id="cd00063">
    <property type="entry name" value="FN3"/>
    <property type="match status" value="1"/>
</dbReference>
<dbReference type="PROSITE" id="PS50234">
    <property type="entry name" value="VWFA"/>
    <property type="match status" value="1"/>
</dbReference>
<comment type="caution">
    <text evidence="4">The sequence shown here is derived from an EMBL/GenBank/DDBJ whole genome shotgun (WGS) entry which is preliminary data.</text>
</comment>
<gene>
    <name evidence="4" type="ORF">JIN84_00205</name>
</gene>
<dbReference type="SUPFAM" id="SSF49265">
    <property type="entry name" value="Fibronectin type III"/>
    <property type="match status" value="1"/>
</dbReference>
<feature type="domain" description="VWFA" evidence="3">
    <location>
        <begin position="563"/>
        <end position="721"/>
    </location>
</feature>
<dbReference type="SMART" id="SM00327">
    <property type="entry name" value="VWA"/>
    <property type="match status" value="1"/>
</dbReference>
<evidence type="ECO:0000256" key="2">
    <source>
        <dbReference type="SAM" id="MobiDB-lite"/>
    </source>
</evidence>
<proteinExistence type="predicted"/>
<dbReference type="EMBL" id="JAENIK010000001">
    <property type="protein sequence ID" value="MBK1814028.1"/>
    <property type="molecule type" value="Genomic_DNA"/>
</dbReference>
<name>A0A934V8E4_9BACT</name>
<dbReference type="InterPro" id="IPR036116">
    <property type="entry name" value="FN3_sf"/>
</dbReference>